<evidence type="ECO:0000313" key="2">
    <source>
        <dbReference type="EMBL" id="GHO44876.1"/>
    </source>
</evidence>
<dbReference type="RefSeq" id="WP_220194241.1">
    <property type="nucleotide sequence ID" value="NZ_BNJF01000001.1"/>
</dbReference>
<gene>
    <name evidence="2" type="ORF">KSX_30390</name>
</gene>
<dbReference type="Pfam" id="PF12680">
    <property type="entry name" value="SnoaL_2"/>
    <property type="match status" value="1"/>
</dbReference>
<organism evidence="2 3">
    <name type="scientific">Ktedonospora formicarum</name>
    <dbReference type="NCBI Taxonomy" id="2778364"/>
    <lineage>
        <taxon>Bacteria</taxon>
        <taxon>Bacillati</taxon>
        <taxon>Chloroflexota</taxon>
        <taxon>Ktedonobacteria</taxon>
        <taxon>Ktedonobacterales</taxon>
        <taxon>Ktedonobacteraceae</taxon>
        <taxon>Ktedonospora</taxon>
    </lineage>
</organism>
<accession>A0A8J3MSH4</accession>
<evidence type="ECO:0000259" key="1">
    <source>
        <dbReference type="Pfam" id="PF12680"/>
    </source>
</evidence>
<proteinExistence type="predicted"/>
<name>A0A8J3MSH4_9CHLR</name>
<reference evidence="2" key="1">
    <citation type="submission" date="2020-10" db="EMBL/GenBank/DDBJ databases">
        <title>Taxonomic study of unclassified bacteria belonging to the class Ktedonobacteria.</title>
        <authorList>
            <person name="Yabe S."/>
            <person name="Wang C.M."/>
            <person name="Zheng Y."/>
            <person name="Sakai Y."/>
            <person name="Cavaletti L."/>
            <person name="Monciardini P."/>
            <person name="Donadio S."/>
        </authorList>
    </citation>
    <scope>NUCLEOTIDE SEQUENCE</scope>
    <source>
        <strain evidence="2">SOSP1-1</strain>
    </source>
</reference>
<dbReference type="Gene3D" id="3.10.450.50">
    <property type="match status" value="1"/>
</dbReference>
<keyword evidence="3" id="KW-1185">Reference proteome</keyword>
<dbReference type="InterPro" id="IPR032710">
    <property type="entry name" value="NTF2-like_dom_sf"/>
</dbReference>
<evidence type="ECO:0000313" key="3">
    <source>
        <dbReference type="Proteomes" id="UP000612362"/>
    </source>
</evidence>
<dbReference type="AlphaFoldDB" id="A0A8J3MSH4"/>
<feature type="domain" description="SnoaL-like" evidence="1">
    <location>
        <begin position="13"/>
        <end position="120"/>
    </location>
</feature>
<dbReference type="EMBL" id="BNJF01000001">
    <property type="protein sequence ID" value="GHO44876.1"/>
    <property type="molecule type" value="Genomic_DNA"/>
</dbReference>
<protein>
    <recommendedName>
        <fullName evidence="1">SnoaL-like domain-containing protein</fullName>
    </recommendedName>
</protein>
<dbReference type="InterPro" id="IPR037401">
    <property type="entry name" value="SnoaL-like"/>
</dbReference>
<dbReference type="Proteomes" id="UP000612362">
    <property type="component" value="Unassembled WGS sequence"/>
</dbReference>
<sequence>MNENIKDLSCLTVRQWIAAFNAHDAKALTALYAEDAELFDSGMPGPRRGRAEIEQWFIWRFRSTPTITYTETAASAEGEVAYEITWIARGIGPKVLGLGGRAFETPGKSAFGLCDGQIIRQRGTYDHLSVMRQIIPLLAHLPRFVAEFIYTLYLWRNGVRRTHIPIENPVSPDKSA</sequence>
<comment type="caution">
    <text evidence="2">The sequence shown here is derived from an EMBL/GenBank/DDBJ whole genome shotgun (WGS) entry which is preliminary data.</text>
</comment>
<dbReference type="SUPFAM" id="SSF54427">
    <property type="entry name" value="NTF2-like"/>
    <property type="match status" value="1"/>
</dbReference>